<gene>
    <name evidence="1" type="ORF">MERR_LOCUS17987</name>
</gene>
<protein>
    <submittedName>
        <fullName evidence="1">Uncharacterized protein</fullName>
    </submittedName>
</protein>
<comment type="caution">
    <text evidence="1">The sequence shown here is derived from an EMBL/GenBank/DDBJ whole genome shotgun (WGS) entry which is preliminary data.</text>
</comment>
<dbReference type="Proteomes" id="UP000467841">
    <property type="component" value="Unassembled WGS sequence"/>
</dbReference>
<evidence type="ECO:0000313" key="2">
    <source>
        <dbReference type="Proteomes" id="UP000467841"/>
    </source>
</evidence>
<organism evidence="1 2">
    <name type="scientific">Microthlaspi erraticum</name>
    <dbReference type="NCBI Taxonomy" id="1685480"/>
    <lineage>
        <taxon>Eukaryota</taxon>
        <taxon>Viridiplantae</taxon>
        <taxon>Streptophyta</taxon>
        <taxon>Embryophyta</taxon>
        <taxon>Tracheophyta</taxon>
        <taxon>Spermatophyta</taxon>
        <taxon>Magnoliopsida</taxon>
        <taxon>eudicotyledons</taxon>
        <taxon>Gunneridae</taxon>
        <taxon>Pentapetalae</taxon>
        <taxon>rosids</taxon>
        <taxon>malvids</taxon>
        <taxon>Brassicales</taxon>
        <taxon>Brassicaceae</taxon>
        <taxon>Coluteocarpeae</taxon>
        <taxon>Microthlaspi</taxon>
    </lineage>
</organism>
<evidence type="ECO:0000313" key="1">
    <source>
        <dbReference type="EMBL" id="CAA7030752.1"/>
    </source>
</evidence>
<reference evidence="1" key="1">
    <citation type="submission" date="2020-01" db="EMBL/GenBank/DDBJ databases">
        <authorList>
            <person name="Mishra B."/>
        </authorList>
    </citation>
    <scope>NUCLEOTIDE SEQUENCE [LARGE SCALE GENOMIC DNA]</scope>
</reference>
<dbReference type="EMBL" id="CACVBM020001097">
    <property type="protein sequence ID" value="CAA7030752.1"/>
    <property type="molecule type" value="Genomic_DNA"/>
</dbReference>
<accession>A0A6D2INS8</accession>
<name>A0A6D2INS8_9BRAS</name>
<keyword evidence="2" id="KW-1185">Reference proteome</keyword>
<sequence length="286" mass="32070">MNSQKRERTKLKGEYKESMIVIRSKVIGRRCVSLIRLLSSSFYSSRISYDPPPRISPRAANDPVPTWSLIELELVFTSTGIARMAVNWLTRESLGGLEVFLLGLSGPGLQSWIKIANESCQLAAISLPELLENGYRVLPRFEMIMFSNRTVQIEESEEPVRLRSVWDPQRVTSSARRMQAVKICCFDFEFLQNLLQPLFPPSPPPITMPPKVIVKQEKGKAVDPGGDGKFTPHAETALDAESLDTFRQDFGIPDEISSSCRLRARTRNMFVRGFAAPTRRIGGAPG</sequence>
<dbReference type="AlphaFoldDB" id="A0A6D2INS8"/>
<proteinExistence type="predicted"/>